<evidence type="ECO:0000256" key="4">
    <source>
        <dbReference type="ARBA" id="ARBA00022544"/>
    </source>
</evidence>
<dbReference type="AlphaFoldDB" id="A0A075LM61"/>
<feature type="transmembrane region" description="Helical" evidence="8">
    <location>
        <begin position="12"/>
        <end position="34"/>
    </location>
</feature>
<dbReference type="GO" id="GO:0009847">
    <property type="term" value="P:spore germination"/>
    <property type="evidence" value="ECO:0007669"/>
    <property type="project" value="InterPro"/>
</dbReference>
<dbReference type="KEGG" id="tap:GZ22_11620"/>
<comment type="similarity">
    <text evidence="2">Belongs to the amino acid-polyamine-organocation (APC) superfamily. Spore germination protein (SGP) (TC 2.A.3.9) family.</text>
</comment>
<feature type="transmembrane region" description="Helical" evidence="8">
    <location>
        <begin position="121"/>
        <end position="139"/>
    </location>
</feature>
<keyword evidence="5 8" id="KW-0812">Transmembrane</keyword>
<keyword evidence="7 8" id="KW-0472">Membrane</keyword>
<gene>
    <name evidence="9" type="ORF">GZ22_11620</name>
</gene>
<reference evidence="9 10" key="1">
    <citation type="submission" date="2014-07" db="EMBL/GenBank/DDBJ databases">
        <title>Complete genome sequence of a moderately halophilic bacterium Terribacillus aidingensis MP602, isolated from Cryptomeria fortunei in Tianmu mountain in China.</title>
        <authorList>
            <person name="Wang Y."/>
            <person name="Lu P."/>
            <person name="Zhang L."/>
        </authorList>
    </citation>
    <scope>NUCLEOTIDE SEQUENCE [LARGE SCALE GENOMIC DNA]</scope>
    <source>
        <strain evidence="9 10">MP602</strain>
    </source>
</reference>
<keyword evidence="4" id="KW-0309">Germination</keyword>
<feature type="transmembrane region" description="Helical" evidence="8">
    <location>
        <begin position="337"/>
        <end position="357"/>
    </location>
</feature>
<keyword evidence="3" id="KW-0813">Transport</keyword>
<organism evidence="9 10">
    <name type="scientific">Terribacillus saccharophilus</name>
    <dbReference type="NCBI Taxonomy" id="361277"/>
    <lineage>
        <taxon>Bacteria</taxon>
        <taxon>Bacillati</taxon>
        <taxon>Bacillota</taxon>
        <taxon>Bacilli</taxon>
        <taxon>Bacillales</taxon>
        <taxon>Bacillaceae</taxon>
        <taxon>Terribacillus</taxon>
    </lineage>
</organism>
<feature type="transmembrane region" description="Helical" evidence="8">
    <location>
        <begin position="271"/>
        <end position="295"/>
    </location>
</feature>
<evidence type="ECO:0000256" key="5">
    <source>
        <dbReference type="ARBA" id="ARBA00022692"/>
    </source>
</evidence>
<evidence type="ECO:0000256" key="6">
    <source>
        <dbReference type="ARBA" id="ARBA00022989"/>
    </source>
</evidence>
<evidence type="ECO:0000256" key="1">
    <source>
        <dbReference type="ARBA" id="ARBA00004141"/>
    </source>
</evidence>
<protein>
    <submittedName>
        <fullName evidence="9">Uncharacterized protein</fullName>
    </submittedName>
</protein>
<dbReference type="EMBL" id="CP008876">
    <property type="protein sequence ID" value="AIF67226.1"/>
    <property type="molecule type" value="Genomic_DNA"/>
</dbReference>
<dbReference type="OrthoDB" id="2081904at2"/>
<dbReference type="GO" id="GO:0016020">
    <property type="term" value="C:membrane"/>
    <property type="evidence" value="ECO:0007669"/>
    <property type="project" value="UniProtKB-SubCell"/>
</dbReference>
<comment type="subcellular location">
    <subcellularLocation>
        <location evidence="1">Membrane</location>
        <topology evidence="1">Multi-pass membrane protein</topology>
    </subcellularLocation>
</comment>
<evidence type="ECO:0000256" key="3">
    <source>
        <dbReference type="ARBA" id="ARBA00022448"/>
    </source>
</evidence>
<dbReference type="PANTHER" id="PTHR34975:SF2">
    <property type="entry name" value="SPORE GERMINATION PROTEIN A2"/>
    <property type="match status" value="1"/>
</dbReference>
<accession>A0A075LM61</accession>
<dbReference type="HOGENOM" id="CLU_047547_1_0_9"/>
<evidence type="ECO:0000256" key="8">
    <source>
        <dbReference type="SAM" id="Phobius"/>
    </source>
</evidence>
<evidence type="ECO:0000313" key="10">
    <source>
        <dbReference type="Proteomes" id="UP000027980"/>
    </source>
</evidence>
<dbReference type="Pfam" id="PF03845">
    <property type="entry name" value="Spore_permease"/>
    <property type="match status" value="1"/>
</dbReference>
<feature type="transmembrane region" description="Helical" evidence="8">
    <location>
        <begin position="216"/>
        <end position="236"/>
    </location>
</feature>
<dbReference type="PANTHER" id="PTHR34975">
    <property type="entry name" value="SPORE GERMINATION PROTEIN A2"/>
    <property type="match status" value="1"/>
</dbReference>
<keyword evidence="6 8" id="KW-1133">Transmembrane helix</keyword>
<feature type="transmembrane region" description="Helical" evidence="8">
    <location>
        <begin position="183"/>
        <end position="204"/>
    </location>
</feature>
<dbReference type="InterPro" id="IPR004761">
    <property type="entry name" value="Spore_GerAB"/>
</dbReference>
<feature type="transmembrane region" description="Helical" evidence="8">
    <location>
        <begin position="307"/>
        <end position="325"/>
    </location>
</feature>
<evidence type="ECO:0000256" key="2">
    <source>
        <dbReference type="ARBA" id="ARBA00007998"/>
    </source>
</evidence>
<evidence type="ECO:0000313" key="9">
    <source>
        <dbReference type="EMBL" id="AIF67226.1"/>
    </source>
</evidence>
<dbReference type="RefSeq" id="WP_038562567.1">
    <property type="nucleotide sequence ID" value="NZ_CP008876.1"/>
</dbReference>
<evidence type="ECO:0000256" key="7">
    <source>
        <dbReference type="ARBA" id="ARBA00023136"/>
    </source>
</evidence>
<dbReference type="Proteomes" id="UP000027980">
    <property type="component" value="Chromosome"/>
</dbReference>
<sequence length="363" mass="41325">MQLTKKPLRIREMVVIVFMVIGLKGGDTTPALFADHAQNAIWLVPVVSFLCLLPPFLILMYLLKKHEKYNLVELIFHLLGKKLGTVLSLLLFIGGFVSMSVDMRNVMEELNYLYFPESPTIMIYAIFLGICIIIANKGLETIGSLTWALIPIIILTILAVMTVDLRDAVWQRIFPILGDGPKTILVDGISKSSAFLEIFLLTIAYQAFHQTKDFRIGIYTGGILSCILIVTFYAIYAMVFDYNTINNIAFLYQESTEIVSLGHFFTNISTFFMIGWLFSTFLRFIIFLYILCWIFGAIFEIKRFEGLLLPIGVLSMILSLIPPSFSLNELVIRETSLQIITPLFLIFPFLLWGTYGWKNRGKT</sequence>
<feature type="transmembrane region" description="Helical" evidence="8">
    <location>
        <begin position="83"/>
        <end position="101"/>
    </location>
</feature>
<dbReference type="GeneID" id="34220149"/>
<feature type="transmembrane region" description="Helical" evidence="8">
    <location>
        <begin position="40"/>
        <end position="63"/>
    </location>
</feature>
<name>A0A075LM61_9BACI</name>
<feature type="transmembrane region" description="Helical" evidence="8">
    <location>
        <begin position="146"/>
        <end position="163"/>
    </location>
</feature>
<proteinExistence type="inferred from homology"/>